<evidence type="ECO:0000313" key="2">
    <source>
        <dbReference type="EMBL" id="MET3615995.1"/>
    </source>
</evidence>
<dbReference type="EMBL" id="JBEPMB010000011">
    <property type="protein sequence ID" value="MET3615995.1"/>
    <property type="molecule type" value="Genomic_DNA"/>
</dbReference>
<dbReference type="Proteomes" id="UP001549047">
    <property type="component" value="Unassembled WGS sequence"/>
</dbReference>
<gene>
    <name evidence="2" type="ORF">ABID16_004344</name>
</gene>
<keyword evidence="3" id="KW-1185">Reference proteome</keyword>
<accession>A0ABV2J7V0</accession>
<protein>
    <submittedName>
        <fullName evidence="2">Uncharacterized protein</fullName>
    </submittedName>
</protein>
<evidence type="ECO:0000256" key="1">
    <source>
        <dbReference type="SAM" id="MobiDB-lite"/>
    </source>
</evidence>
<evidence type="ECO:0000313" key="3">
    <source>
        <dbReference type="Proteomes" id="UP001549047"/>
    </source>
</evidence>
<dbReference type="RefSeq" id="WP_354558458.1">
    <property type="nucleotide sequence ID" value="NZ_JBEPMB010000011.1"/>
</dbReference>
<organism evidence="2 3">
    <name type="scientific">Rhizobium aquaticum</name>
    <dbReference type="NCBI Taxonomy" id="1549636"/>
    <lineage>
        <taxon>Bacteria</taxon>
        <taxon>Pseudomonadati</taxon>
        <taxon>Pseudomonadota</taxon>
        <taxon>Alphaproteobacteria</taxon>
        <taxon>Hyphomicrobiales</taxon>
        <taxon>Rhizobiaceae</taxon>
        <taxon>Rhizobium/Agrobacterium group</taxon>
        <taxon>Rhizobium</taxon>
    </lineage>
</organism>
<reference evidence="2 3" key="1">
    <citation type="submission" date="2024-06" db="EMBL/GenBank/DDBJ databases">
        <title>Genomic Encyclopedia of Type Strains, Phase IV (KMG-IV): sequencing the most valuable type-strain genomes for metagenomic binning, comparative biology and taxonomic classification.</title>
        <authorList>
            <person name="Goeker M."/>
        </authorList>
    </citation>
    <scope>NUCLEOTIDE SEQUENCE [LARGE SCALE GENOMIC DNA]</scope>
    <source>
        <strain evidence="2 3">DSM 29780</strain>
    </source>
</reference>
<feature type="region of interest" description="Disordered" evidence="1">
    <location>
        <begin position="60"/>
        <end position="109"/>
    </location>
</feature>
<feature type="region of interest" description="Disordered" evidence="1">
    <location>
        <begin position="1"/>
        <end position="21"/>
    </location>
</feature>
<proteinExistence type="predicted"/>
<comment type="caution">
    <text evidence="2">The sequence shown here is derived from an EMBL/GenBank/DDBJ whole genome shotgun (WGS) entry which is preliminary data.</text>
</comment>
<name>A0ABV2J7V0_9HYPH</name>
<sequence length="150" mass="16062">MLNTDVVDQPDAPRLQAAETDVDDATPVPELTHAGMIAGEPGKVVDAVDISTRAWTARATNADAVSDHGSNVAEEPDIQASLPIPRTPAPRRHRNKSAESAAGPQLANAPTVTAQAISLDDDIKLLRSELVGKLRLQNAQLKTMLERFER</sequence>